<sequence length="463" mass="50724">MNGGVTTAGLPDLDAASAASDAQHFGGVADDEMAALAHRNAPQADSACLYGLIGEVARAGSEGTETNAYAIAANFMTYLSCAIGRGVYLPIGNTRHHARLFCLHVGRSGRGRKGDAVSLVLRIDRALRAMDGPLAPQVHRGGLSSREGLVALMHDGYRQGRQDVLAIEDKRLWVVESEFANVLHQGRRDGNTLSAALRDCWDGVDLKPATKSNRLYASDPHVCVSGAISPGELTGLMSSRDLTNGFANRFLMIWAERTRMLPFPKETPQADVEQLARRTREVLAFTRADRHNERDHLRVELSPQAQWRYAKFYRGELNDDLGDGVVGALLERRAPMLLRLAMLMALTDLKTRIDAIHIDAAMAWIRHATASVRFVFVSAAEEAKLAQLLDLSNRVLVYLRERGQATRSQINTECFRGKVSKSRIDACLEHLLAATPPRITVQWSERADGAPGAPSRVYRLAAA</sequence>
<reference evidence="1 2" key="1">
    <citation type="submission" date="2016-10" db="EMBL/GenBank/DDBJ databases">
        <authorList>
            <person name="de Groot N.N."/>
        </authorList>
    </citation>
    <scope>NUCLEOTIDE SEQUENCE [LARGE SCALE GENOMIC DNA]</scope>
    <source>
        <strain evidence="1 2">DSM 16957</strain>
    </source>
</reference>
<dbReference type="STRING" id="265719.SAMN04488509_101857"/>
<proteinExistence type="predicted"/>
<keyword evidence="2" id="KW-1185">Reference proteome</keyword>
<dbReference type="Proteomes" id="UP000199603">
    <property type="component" value="Unassembled WGS sequence"/>
</dbReference>
<evidence type="ECO:0000313" key="2">
    <source>
        <dbReference type="Proteomes" id="UP000199603"/>
    </source>
</evidence>
<dbReference type="EMBL" id="FNAG01000001">
    <property type="protein sequence ID" value="SDD23544.1"/>
    <property type="molecule type" value="Genomic_DNA"/>
</dbReference>
<gene>
    <name evidence="1" type="ORF">SAMN04488509_101857</name>
</gene>
<evidence type="ECO:0008006" key="3">
    <source>
        <dbReference type="Google" id="ProtNLM"/>
    </source>
</evidence>
<organism evidence="1 2">
    <name type="scientific">Aquimonas voraii</name>
    <dbReference type="NCBI Taxonomy" id="265719"/>
    <lineage>
        <taxon>Bacteria</taxon>
        <taxon>Pseudomonadati</taxon>
        <taxon>Pseudomonadota</taxon>
        <taxon>Gammaproteobacteria</taxon>
        <taxon>Lysobacterales</taxon>
        <taxon>Lysobacteraceae</taxon>
        <taxon>Aquimonas</taxon>
    </lineage>
</organism>
<dbReference type="RefSeq" id="WP_218121183.1">
    <property type="nucleotide sequence ID" value="NZ_FNAG01000001.1"/>
</dbReference>
<accession>A0A1G6T3U8</accession>
<name>A0A1G6T3U8_9GAMM</name>
<protein>
    <recommendedName>
        <fullName evidence="3">DUF3987 domain-containing protein</fullName>
    </recommendedName>
</protein>
<dbReference type="AlphaFoldDB" id="A0A1G6T3U8"/>
<evidence type="ECO:0000313" key="1">
    <source>
        <dbReference type="EMBL" id="SDD23544.1"/>
    </source>
</evidence>